<proteinExistence type="predicted"/>
<dbReference type="InterPro" id="IPR024775">
    <property type="entry name" value="DinB-like"/>
</dbReference>
<gene>
    <name evidence="2" type="ORF">HYN48_02990</name>
</gene>
<dbReference type="SUPFAM" id="SSF109854">
    <property type="entry name" value="DinB/YfiT-like putative metalloenzymes"/>
    <property type="match status" value="1"/>
</dbReference>
<sequence>MQRTFYVTRTSRKVLEQYLDNYSLEQLNKVPLGFNNNLIWNIGHIVVVQQMLVYHLSDLPMMVSDNMVEKYKKGTRPESDVTQAEVDAIRALLYAPIDKTEDDLENGMFKTYRAFTSMSGFTMASAEDAMEFNNYHEAMHTGIMMGIRKFI</sequence>
<accession>A0A2S0RBZ7</accession>
<evidence type="ECO:0000313" key="2">
    <source>
        <dbReference type="EMBL" id="AWA29135.1"/>
    </source>
</evidence>
<dbReference type="Gene3D" id="1.20.120.450">
    <property type="entry name" value="dinb family like domain"/>
    <property type="match status" value="1"/>
</dbReference>
<feature type="domain" description="DinB-like" evidence="1">
    <location>
        <begin position="9"/>
        <end position="144"/>
    </location>
</feature>
<dbReference type="AlphaFoldDB" id="A0A2S0RBZ7"/>
<organism evidence="2 3">
    <name type="scientific">Flavobacterium magnum</name>
    <dbReference type="NCBI Taxonomy" id="2162713"/>
    <lineage>
        <taxon>Bacteria</taxon>
        <taxon>Pseudomonadati</taxon>
        <taxon>Bacteroidota</taxon>
        <taxon>Flavobacteriia</taxon>
        <taxon>Flavobacteriales</taxon>
        <taxon>Flavobacteriaceae</taxon>
        <taxon>Flavobacterium</taxon>
    </lineage>
</organism>
<dbReference type="InterPro" id="IPR034660">
    <property type="entry name" value="DinB/YfiT-like"/>
</dbReference>
<dbReference type="KEGG" id="fmg:HYN48_02990"/>
<dbReference type="RefSeq" id="WP_108369721.1">
    <property type="nucleotide sequence ID" value="NZ_CP028811.1"/>
</dbReference>
<dbReference type="Pfam" id="PF12867">
    <property type="entry name" value="DinB_2"/>
    <property type="match status" value="1"/>
</dbReference>
<dbReference type="OrthoDB" id="4295522at2"/>
<evidence type="ECO:0000313" key="3">
    <source>
        <dbReference type="Proteomes" id="UP000244193"/>
    </source>
</evidence>
<dbReference type="Proteomes" id="UP000244193">
    <property type="component" value="Chromosome"/>
</dbReference>
<name>A0A2S0RBZ7_9FLAO</name>
<keyword evidence="3" id="KW-1185">Reference proteome</keyword>
<protein>
    <submittedName>
        <fullName evidence="2">DinB family protein</fullName>
    </submittedName>
</protein>
<evidence type="ECO:0000259" key="1">
    <source>
        <dbReference type="Pfam" id="PF12867"/>
    </source>
</evidence>
<dbReference type="EMBL" id="CP028811">
    <property type="protein sequence ID" value="AWA29135.1"/>
    <property type="molecule type" value="Genomic_DNA"/>
</dbReference>
<reference evidence="2 3" key="1">
    <citation type="submission" date="2018-04" db="EMBL/GenBank/DDBJ databases">
        <title>Genome sequencing of Flavobacterium sp. HYN0048.</title>
        <authorList>
            <person name="Yi H."/>
            <person name="Baek C."/>
        </authorList>
    </citation>
    <scope>NUCLEOTIDE SEQUENCE [LARGE SCALE GENOMIC DNA]</scope>
    <source>
        <strain evidence="2 3">HYN0048</strain>
    </source>
</reference>